<evidence type="ECO:0000256" key="4">
    <source>
        <dbReference type="ARBA" id="ARBA00022801"/>
    </source>
</evidence>
<dbReference type="InterPro" id="IPR015797">
    <property type="entry name" value="NUDIX_hydrolase-like_dom_sf"/>
</dbReference>
<gene>
    <name evidence="9" type="ORF">ACFOSU_17110</name>
</gene>
<dbReference type="InterPro" id="IPR045121">
    <property type="entry name" value="CoAse"/>
</dbReference>
<dbReference type="RefSeq" id="WP_380691131.1">
    <property type="nucleotide sequence ID" value="NZ_JBHRSS010000008.1"/>
</dbReference>
<accession>A0ABV7ES50</accession>
<evidence type="ECO:0000313" key="10">
    <source>
        <dbReference type="Proteomes" id="UP001595462"/>
    </source>
</evidence>
<keyword evidence="6" id="KW-0464">Manganese</keyword>
<evidence type="ECO:0000256" key="6">
    <source>
        <dbReference type="ARBA" id="ARBA00023211"/>
    </source>
</evidence>
<dbReference type="PANTHER" id="PTHR12992:SF11">
    <property type="entry name" value="MITOCHONDRIAL COENZYME A DIPHOSPHATASE NUDT8"/>
    <property type="match status" value="1"/>
</dbReference>
<dbReference type="NCBIfam" id="NF007980">
    <property type="entry name" value="PRK10707.1"/>
    <property type="match status" value="1"/>
</dbReference>
<feature type="compositionally biased region" description="Basic and acidic residues" evidence="7">
    <location>
        <begin position="23"/>
        <end position="40"/>
    </location>
</feature>
<protein>
    <submittedName>
        <fullName evidence="9">CoA pyrophosphatase</fullName>
    </submittedName>
</protein>
<dbReference type="CDD" id="cd03426">
    <property type="entry name" value="NUDIX_CoAse_Nudt7"/>
    <property type="match status" value="1"/>
</dbReference>
<dbReference type="PANTHER" id="PTHR12992">
    <property type="entry name" value="NUDIX HYDROLASE"/>
    <property type="match status" value="1"/>
</dbReference>
<keyword evidence="10" id="KW-1185">Reference proteome</keyword>
<evidence type="ECO:0000256" key="3">
    <source>
        <dbReference type="ARBA" id="ARBA00022723"/>
    </source>
</evidence>
<organism evidence="9 10">
    <name type="scientific">Salinisphaera aquimarina</name>
    <dbReference type="NCBI Taxonomy" id="2094031"/>
    <lineage>
        <taxon>Bacteria</taxon>
        <taxon>Pseudomonadati</taxon>
        <taxon>Pseudomonadota</taxon>
        <taxon>Gammaproteobacteria</taxon>
        <taxon>Salinisphaerales</taxon>
        <taxon>Salinisphaeraceae</taxon>
        <taxon>Salinisphaera</taxon>
    </lineage>
</organism>
<dbReference type="InterPro" id="IPR000086">
    <property type="entry name" value="NUDIX_hydrolase_dom"/>
</dbReference>
<feature type="domain" description="Nudix hydrolase" evidence="8">
    <location>
        <begin position="43"/>
        <end position="176"/>
    </location>
</feature>
<dbReference type="Gene3D" id="3.90.79.10">
    <property type="entry name" value="Nucleoside Triphosphate Pyrophosphohydrolase"/>
    <property type="match status" value="1"/>
</dbReference>
<reference evidence="10" key="1">
    <citation type="journal article" date="2019" name="Int. J. Syst. Evol. Microbiol.">
        <title>The Global Catalogue of Microorganisms (GCM) 10K type strain sequencing project: providing services to taxonomists for standard genome sequencing and annotation.</title>
        <authorList>
            <consortium name="The Broad Institute Genomics Platform"/>
            <consortium name="The Broad Institute Genome Sequencing Center for Infectious Disease"/>
            <person name="Wu L."/>
            <person name="Ma J."/>
        </authorList>
    </citation>
    <scope>NUCLEOTIDE SEQUENCE [LARGE SCALE GENOMIC DNA]</scope>
    <source>
        <strain evidence="10">KCTC 52640</strain>
    </source>
</reference>
<evidence type="ECO:0000313" key="9">
    <source>
        <dbReference type="EMBL" id="MFC3105594.1"/>
    </source>
</evidence>
<dbReference type="Proteomes" id="UP001595462">
    <property type="component" value="Unassembled WGS sequence"/>
</dbReference>
<keyword evidence="4" id="KW-0378">Hydrolase</keyword>
<feature type="region of interest" description="Disordered" evidence="7">
    <location>
        <begin position="21"/>
        <end position="41"/>
    </location>
</feature>
<name>A0ABV7ES50_9GAMM</name>
<keyword evidence="5" id="KW-0460">Magnesium</keyword>
<comment type="cofactor">
    <cofactor evidence="1">
        <name>Mn(2+)</name>
        <dbReference type="ChEBI" id="CHEBI:29035"/>
    </cofactor>
</comment>
<keyword evidence="3" id="KW-0479">Metal-binding</keyword>
<dbReference type="EMBL" id="JBHRSS010000008">
    <property type="protein sequence ID" value="MFC3105594.1"/>
    <property type="molecule type" value="Genomic_DNA"/>
</dbReference>
<evidence type="ECO:0000259" key="8">
    <source>
        <dbReference type="PROSITE" id="PS51462"/>
    </source>
</evidence>
<proteinExistence type="predicted"/>
<comment type="cofactor">
    <cofactor evidence="2">
        <name>Mg(2+)</name>
        <dbReference type="ChEBI" id="CHEBI:18420"/>
    </cofactor>
</comment>
<evidence type="ECO:0000256" key="2">
    <source>
        <dbReference type="ARBA" id="ARBA00001946"/>
    </source>
</evidence>
<dbReference type="Pfam" id="PF00293">
    <property type="entry name" value="NUDIX"/>
    <property type="match status" value="1"/>
</dbReference>
<evidence type="ECO:0000256" key="1">
    <source>
        <dbReference type="ARBA" id="ARBA00001936"/>
    </source>
</evidence>
<dbReference type="PROSITE" id="PS51462">
    <property type="entry name" value="NUDIX"/>
    <property type="match status" value="1"/>
</dbReference>
<evidence type="ECO:0000256" key="7">
    <source>
        <dbReference type="SAM" id="MobiDB-lite"/>
    </source>
</evidence>
<evidence type="ECO:0000256" key="5">
    <source>
        <dbReference type="ARBA" id="ARBA00022842"/>
    </source>
</evidence>
<comment type="caution">
    <text evidence="9">The sequence shown here is derived from an EMBL/GenBank/DDBJ whole genome shotgun (WGS) entry which is preliminary data.</text>
</comment>
<dbReference type="SUPFAM" id="SSF55811">
    <property type="entry name" value="Nudix"/>
    <property type="match status" value="1"/>
</dbReference>
<sequence>MNPYTRPADAWRQRLQAALAEPLTRREAAPGETRGSGHHDHAARRAGVLIAIVGAPEPYIYFTQRSNALRHHPGQISFPGGSVETFDDSVQAAALREAHEEIGLDPAFVEVLGELPEYRTVTGFVISPFVGWVDPAATVAPDAVEVERLFGVPLAYALDHQHFRSEPMERGGRTYQVYSIDYDANHIWGATAGILYGLLQRLGHVEQRDIARPGCISR</sequence>